<evidence type="ECO:0000256" key="2">
    <source>
        <dbReference type="ARBA" id="ARBA00022692"/>
    </source>
</evidence>
<dbReference type="Pfam" id="PF02656">
    <property type="entry name" value="DUF202"/>
    <property type="match status" value="1"/>
</dbReference>
<organism evidence="7 8">
    <name type="scientific">Rhodococcus jostii</name>
    <dbReference type="NCBI Taxonomy" id="132919"/>
    <lineage>
        <taxon>Bacteria</taxon>
        <taxon>Bacillati</taxon>
        <taxon>Actinomycetota</taxon>
        <taxon>Actinomycetes</taxon>
        <taxon>Mycobacteriales</taxon>
        <taxon>Nocardiaceae</taxon>
        <taxon>Rhodococcus</taxon>
    </lineage>
</organism>
<evidence type="ECO:0000256" key="3">
    <source>
        <dbReference type="ARBA" id="ARBA00022989"/>
    </source>
</evidence>
<evidence type="ECO:0000313" key="8">
    <source>
        <dbReference type="Proteomes" id="UP000183407"/>
    </source>
</evidence>
<sequence>MSDLPSPDKGLQVERTSLAFTRTALSILGVVAASLRWLPPIGSATVVGPVIAGLLVVGVTTVEWRHRPARLSLFATERARPMTGTGALLGLSVVVLSVAGLSAIVL</sequence>
<evidence type="ECO:0000313" key="7">
    <source>
        <dbReference type="EMBL" id="SED60548.1"/>
    </source>
</evidence>
<evidence type="ECO:0000256" key="4">
    <source>
        <dbReference type="ARBA" id="ARBA00023136"/>
    </source>
</evidence>
<feature type="transmembrane region" description="Helical" evidence="5">
    <location>
        <begin position="44"/>
        <end position="64"/>
    </location>
</feature>
<proteinExistence type="predicted"/>
<dbReference type="InterPro" id="IPR003807">
    <property type="entry name" value="DUF202"/>
</dbReference>
<dbReference type="GO" id="GO:0012505">
    <property type="term" value="C:endomembrane system"/>
    <property type="evidence" value="ECO:0007669"/>
    <property type="project" value="UniProtKB-SubCell"/>
</dbReference>
<accession>A0A1H5C1Z5</accession>
<reference evidence="8" key="1">
    <citation type="submission" date="2016-10" db="EMBL/GenBank/DDBJ databases">
        <authorList>
            <person name="Varghese N."/>
        </authorList>
    </citation>
    <scope>NUCLEOTIDE SEQUENCE [LARGE SCALE GENOMIC DNA]</scope>
    <source>
        <strain evidence="8">DSM 44719</strain>
    </source>
</reference>
<dbReference type="EMBL" id="FNTL01000004">
    <property type="protein sequence ID" value="SED60548.1"/>
    <property type="molecule type" value="Genomic_DNA"/>
</dbReference>
<gene>
    <name evidence="7" type="ORF">SAMN04490220_4967</name>
</gene>
<name>A0A1H5C1Z5_RHOJO</name>
<dbReference type="AlphaFoldDB" id="A0A1H5C1Z5"/>
<evidence type="ECO:0000256" key="5">
    <source>
        <dbReference type="SAM" id="Phobius"/>
    </source>
</evidence>
<evidence type="ECO:0000256" key="1">
    <source>
        <dbReference type="ARBA" id="ARBA00004127"/>
    </source>
</evidence>
<feature type="domain" description="DUF202" evidence="6">
    <location>
        <begin position="8"/>
        <end position="67"/>
    </location>
</feature>
<protein>
    <recommendedName>
        <fullName evidence="6">DUF202 domain-containing protein</fullName>
    </recommendedName>
</protein>
<dbReference type="Proteomes" id="UP000183407">
    <property type="component" value="Unassembled WGS sequence"/>
</dbReference>
<dbReference type="RefSeq" id="WP_073358980.1">
    <property type="nucleotide sequence ID" value="NZ_FNTL01000004.1"/>
</dbReference>
<keyword evidence="2 5" id="KW-0812">Transmembrane</keyword>
<evidence type="ECO:0000259" key="6">
    <source>
        <dbReference type="Pfam" id="PF02656"/>
    </source>
</evidence>
<keyword evidence="4 5" id="KW-0472">Membrane</keyword>
<keyword evidence="3 5" id="KW-1133">Transmembrane helix</keyword>
<dbReference type="OrthoDB" id="3701077at2"/>
<feature type="transmembrane region" description="Helical" evidence="5">
    <location>
        <begin position="85"/>
        <end position="105"/>
    </location>
</feature>
<comment type="subcellular location">
    <subcellularLocation>
        <location evidence="1">Endomembrane system</location>
        <topology evidence="1">Multi-pass membrane protein</topology>
    </subcellularLocation>
</comment>